<evidence type="ECO:0000313" key="4">
    <source>
        <dbReference type="Proteomes" id="UP001431783"/>
    </source>
</evidence>
<evidence type="ECO:0008006" key="5">
    <source>
        <dbReference type="Google" id="ProtNLM"/>
    </source>
</evidence>
<evidence type="ECO:0000313" key="3">
    <source>
        <dbReference type="EMBL" id="KAK9880435.1"/>
    </source>
</evidence>
<reference evidence="3 4" key="1">
    <citation type="submission" date="2023-03" db="EMBL/GenBank/DDBJ databases">
        <title>Genome insight into feeding habits of ladybird beetles.</title>
        <authorList>
            <person name="Li H.-S."/>
            <person name="Huang Y.-H."/>
            <person name="Pang H."/>
        </authorList>
    </citation>
    <scope>NUCLEOTIDE SEQUENCE [LARGE SCALE GENOMIC DNA]</scope>
    <source>
        <strain evidence="3">SYSU_2023b</strain>
        <tissue evidence="3">Whole body</tissue>
    </source>
</reference>
<evidence type="ECO:0000256" key="1">
    <source>
        <dbReference type="SAM" id="MobiDB-lite"/>
    </source>
</evidence>
<accession>A0AAW1UD16</accession>
<keyword evidence="2" id="KW-1133">Transmembrane helix</keyword>
<dbReference type="Proteomes" id="UP001431783">
    <property type="component" value="Unassembled WGS sequence"/>
</dbReference>
<sequence>MELLASAHTDRLFSRPMVQSAPSIGAGWSCIYFFFIMALSNSTQSMVVETSIYSDVNVKKKLWEEVCKAVIPSWNELSAEGKTQQSQEVQKRWANLRTFRREQLLFLLPCIENRQTESNLQEDSQEIDEDDDEAGPSTSTPIC</sequence>
<keyword evidence="2" id="KW-0812">Transmembrane</keyword>
<feature type="region of interest" description="Disordered" evidence="1">
    <location>
        <begin position="117"/>
        <end position="143"/>
    </location>
</feature>
<feature type="transmembrane region" description="Helical" evidence="2">
    <location>
        <begin position="20"/>
        <end position="39"/>
    </location>
</feature>
<keyword evidence="2" id="KW-0472">Membrane</keyword>
<dbReference type="EMBL" id="JARQZJ010000065">
    <property type="protein sequence ID" value="KAK9880435.1"/>
    <property type="molecule type" value="Genomic_DNA"/>
</dbReference>
<organism evidence="3 4">
    <name type="scientific">Henosepilachna vigintioctopunctata</name>
    <dbReference type="NCBI Taxonomy" id="420089"/>
    <lineage>
        <taxon>Eukaryota</taxon>
        <taxon>Metazoa</taxon>
        <taxon>Ecdysozoa</taxon>
        <taxon>Arthropoda</taxon>
        <taxon>Hexapoda</taxon>
        <taxon>Insecta</taxon>
        <taxon>Pterygota</taxon>
        <taxon>Neoptera</taxon>
        <taxon>Endopterygota</taxon>
        <taxon>Coleoptera</taxon>
        <taxon>Polyphaga</taxon>
        <taxon>Cucujiformia</taxon>
        <taxon>Coccinelloidea</taxon>
        <taxon>Coccinellidae</taxon>
        <taxon>Epilachninae</taxon>
        <taxon>Epilachnini</taxon>
        <taxon>Henosepilachna</taxon>
    </lineage>
</organism>
<dbReference type="AlphaFoldDB" id="A0AAW1UD16"/>
<protein>
    <recommendedName>
        <fullName evidence="5">MADF domain-containing protein</fullName>
    </recommendedName>
</protein>
<gene>
    <name evidence="3" type="ORF">WA026_011682</name>
</gene>
<proteinExistence type="predicted"/>
<feature type="compositionally biased region" description="Acidic residues" evidence="1">
    <location>
        <begin position="123"/>
        <end position="134"/>
    </location>
</feature>
<name>A0AAW1UD16_9CUCU</name>
<keyword evidence="4" id="KW-1185">Reference proteome</keyword>
<evidence type="ECO:0000256" key="2">
    <source>
        <dbReference type="SAM" id="Phobius"/>
    </source>
</evidence>
<comment type="caution">
    <text evidence="3">The sequence shown here is derived from an EMBL/GenBank/DDBJ whole genome shotgun (WGS) entry which is preliminary data.</text>
</comment>